<proteinExistence type="predicted"/>
<evidence type="ECO:0000313" key="2">
    <source>
        <dbReference type="Proteomes" id="UP000735302"/>
    </source>
</evidence>
<dbReference type="InterPro" id="IPR052055">
    <property type="entry name" value="Hepadnavirus_pol/RT"/>
</dbReference>
<accession>A0AAV4BZX4</accession>
<comment type="caution">
    <text evidence="1">The sequence shown here is derived from an EMBL/GenBank/DDBJ whole genome shotgun (WGS) entry which is preliminary data.</text>
</comment>
<evidence type="ECO:0000313" key="1">
    <source>
        <dbReference type="EMBL" id="GFO24388.1"/>
    </source>
</evidence>
<dbReference type="PANTHER" id="PTHR33050:SF7">
    <property type="entry name" value="RIBONUCLEASE H"/>
    <property type="match status" value="1"/>
</dbReference>
<dbReference type="PANTHER" id="PTHR33050">
    <property type="entry name" value="REVERSE TRANSCRIPTASE DOMAIN-CONTAINING PROTEIN"/>
    <property type="match status" value="1"/>
</dbReference>
<organism evidence="1 2">
    <name type="scientific">Plakobranchus ocellatus</name>
    <dbReference type="NCBI Taxonomy" id="259542"/>
    <lineage>
        <taxon>Eukaryota</taxon>
        <taxon>Metazoa</taxon>
        <taxon>Spiralia</taxon>
        <taxon>Lophotrochozoa</taxon>
        <taxon>Mollusca</taxon>
        <taxon>Gastropoda</taxon>
        <taxon>Heterobranchia</taxon>
        <taxon>Euthyneura</taxon>
        <taxon>Panpulmonata</taxon>
        <taxon>Sacoglossa</taxon>
        <taxon>Placobranchoidea</taxon>
        <taxon>Plakobranchidae</taxon>
        <taxon>Plakobranchus</taxon>
    </lineage>
</organism>
<dbReference type="Proteomes" id="UP000735302">
    <property type="component" value="Unassembled WGS sequence"/>
</dbReference>
<gene>
    <name evidence="1" type="ORF">PoB_005089300</name>
</gene>
<reference evidence="1 2" key="1">
    <citation type="journal article" date="2021" name="Elife">
        <title>Chloroplast acquisition without the gene transfer in kleptoplastic sea slugs, Plakobranchus ocellatus.</title>
        <authorList>
            <person name="Maeda T."/>
            <person name="Takahashi S."/>
            <person name="Yoshida T."/>
            <person name="Shimamura S."/>
            <person name="Takaki Y."/>
            <person name="Nagai Y."/>
            <person name="Toyoda A."/>
            <person name="Suzuki Y."/>
            <person name="Arimoto A."/>
            <person name="Ishii H."/>
            <person name="Satoh N."/>
            <person name="Nishiyama T."/>
            <person name="Hasebe M."/>
            <person name="Maruyama T."/>
            <person name="Minagawa J."/>
            <person name="Obokata J."/>
            <person name="Shigenobu S."/>
        </authorList>
    </citation>
    <scope>NUCLEOTIDE SEQUENCE [LARGE SCALE GENOMIC DNA]</scope>
</reference>
<sequence length="331" mass="36680">MQVLIGLVPVISEMKSAYDSYLEDSREESECEGNSGIVNDDVAGPSGVGENIPDAVTQDSMLYFDKVAGTSAPSEINVNENISKGVSKILAEGLSRETLKEISKKYAMPSNCPRLDVVHCNTEVYKNASPRARTKDSAPQMIQKSLLKGITAITFAFDKMSQNEGSDFADCQQKVEYASSVLKSLGFDISPKSALTPSQEIHHLGFILNSEHMTVTLSGDKREHVETLINKVLLTPMITVRTLAQTVGTLIACFPAIEYGQLYHRHLEILKINSLKTVYDFERLILLSEEAMSDLKWWLNDGLKSKKSCERKTTGNHQVRLVWLRMGGSDE</sequence>
<dbReference type="EMBL" id="BLXT01005617">
    <property type="protein sequence ID" value="GFO24388.1"/>
    <property type="molecule type" value="Genomic_DNA"/>
</dbReference>
<keyword evidence="2" id="KW-1185">Reference proteome</keyword>
<dbReference type="AlphaFoldDB" id="A0AAV4BZX4"/>
<protein>
    <submittedName>
        <fullName evidence="1">Pol polyprotein</fullName>
    </submittedName>
</protein>
<name>A0AAV4BZX4_9GAST</name>